<organism evidence="1 2">
    <name type="scientific">Chitinophaga filiformis</name>
    <name type="common">Myxococcus filiformis</name>
    <name type="synonym">Flexibacter filiformis</name>
    <dbReference type="NCBI Taxonomy" id="104663"/>
    <lineage>
        <taxon>Bacteria</taxon>
        <taxon>Pseudomonadati</taxon>
        <taxon>Bacteroidota</taxon>
        <taxon>Chitinophagia</taxon>
        <taxon>Chitinophagales</taxon>
        <taxon>Chitinophagaceae</taxon>
        <taxon>Chitinophaga</taxon>
    </lineage>
</organism>
<reference evidence="1 2" key="1">
    <citation type="submission" date="2016-10" db="EMBL/GenBank/DDBJ databases">
        <authorList>
            <person name="de Groot N.N."/>
        </authorList>
    </citation>
    <scope>NUCLEOTIDE SEQUENCE [LARGE SCALE GENOMIC DNA]</scope>
    <source>
        <strain evidence="1 2">DSM 527</strain>
    </source>
</reference>
<proteinExistence type="predicted"/>
<dbReference type="RefSeq" id="WP_176842495.1">
    <property type="nucleotide sequence ID" value="NZ_FNBN01000012.1"/>
</dbReference>
<evidence type="ECO:0000313" key="1">
    <source>
        <dbReference type="EMBL" id="SDH44596.1"/>
    </source>
</evidence>
<gene>
    <name evidence="1" type="ORF">SAMN04488121_112137</name>
</gene>
<sequence>MGNNNYYRLDEIGFIGVQEERFPASKKYHDNRTARIFKAAKAVKSAKSKKTLKKV</sequence>
<accession>A0A1G8CGJ8</accession>
<protein>
    <submittedName>
        <fullName evidence="1">Uncharacterized protein</fullName>
    </submittedName>
</protein>
<dbReference type="Proteomes" id="UP000199045">
    <property type="component" value="Unassembled WGS sequence"/>
</dbReference>
<name>A0A1G8CGJ8_CHIFI</name>
<evidence type="ECO:0000313" key="2">
    <source>
        <dbReference type="Proteomes" id="UP000199045"/>
    </source>
</evidence>
<dbReference type="EMBL" id="FNBN01000012">
    <property type="protein sequence ID" value="SDH44596.1"/>
    <property type="molecule type" value="Genomic_DNA"/>
</dbReference>
<dbReference type="AlphaFoldDB" id="A0A1G8CGJ8"/>